<dbReference type="GO" id="GO:0003824">
    <property type="term" value="F:catalytic activity"/>
    <property type="evidence" value="ECO:0007669"/>
    <property type="project" value="InterPro"/>
</dbReference>
<dbReference type="PANTHER" id="PTHR13932:SF9">
    <property type="entry name" value="COPROPORPHYRINOGEN III OXIDASE"/>
    <property type="match status" value="1"/>
</dbReference>
<dbReference type="InterPro" id="IPR013785">
    <property type="entry name" value="Aldolase_TIM"/>
</dbReference>
<dbReference type="Gene3D" id="3.20.20.70">
    <property type="entry name" value="Aldolase class I"/>
    <property type="match status" value="1"/>
</dbReference>
<evidence type="ECO:0000256" key="2">
    <source>
        <dbReference type="ARBA" id="ARBA00022691"/>
    </source>
</evidence>
<dbReference type="GO" id="GO:0006779">
    <property type="term" value="P:porphyrin-containing compound biosynthetic process"/>
    <property type="evidence" value="ECO:0007669"/>
    <property type="project" value="TreeGrafter"/>
</dbReference>
<keyword evidence="5" id="KW-0411">Iron-sulfur</keyword>
<dbReference type="InterPro" id="IPR006638">
    <property type="entry name" value="Elp3/MiaA/NifB-like_rSAM"/>
</dbReference>
<evidence type="ECO:0000313" key="7">
    <source>
        <dbReference type="EMBL" id="GAL02365.1"/>
    </source>
</evidence>
<sequence length="218" mass="24519">MTRPITGDAIQSSLQKAHALVPSDIHAPRCLYIHIPFCRVRCTYCNFFQYASSKSLIDTYMEALREEIRWKAAEAWTQAAPFQAVYIGGGTPTDLSAGHIHDLVSDVRRHFPLTPDCEITLEGRVNRFGLDKFEAALEAGVNRFSFGVQSFNTDVRKSAKRFDDRDTVLETINRLASYNAAPIVLDLLYGLPHQTLEIWQQDLHDYLDSGAHGSICIS</sequence>
<dbReference type="AlphaFoldDB" id="A0A090QGU5"/>
<proteinExistence type="predicted"/>
<evidence type="ECO:0000256" key="4">
    <source>
        <dbReference type="ARBA" id="ARBA00023004"/>
    </source>
</evidence>
<feature type="domain" description="Radical SAM core" evidence="6">
    <location>
        <begin position="23"/>
        <end position="218"/>
    </location>
</feature>
<dbReference type="EMBL" id="BBMN01000001">
    <property type="protein sequence ID" value="GAL02365.1"/>
    <property type="molecule type" value="Genomic_DNA"/>
</dbReference>
<dbReference type="InterPro" id="IPR007197">
    <property type="entry name" value="rSAM"/>
</dbReference>
<dbReference type="InterPro" id="IPR058240">
    <property type="entry name" value="rSAM_sf"/>
</dbReference>
<keyword evidence="4" id="KW-0408">Iron</keyword>
<accession>A0A090QGU5</accession>
<gene>
    <name evidence="7" type="ORF">JCM19237_5258</name>
</gene>
<protein>
    <submittedName>
        <fullName evidence="7">Radical SAM family protein HutW</fullName>
    </submittedName>
</protein>
<reference evidence="7 8" key="1">
    <citation type="journal article" date="2014" name="Genome Announc.">
        <title>Draft Genome Sequences of Two Vibrionaceae Species, Vibrio ponticus C121 and Photobacterium aphoticum C119, Isolated as Coral Reef Microbiota.</title>
        <authorList>
            <person name="Al-saari N."/>
            <person name="Meirelles P.M."/>
            <person name="Mino S."/>
            <person name="Suda W."/>
            <person name="Oshima K."/>
            <person name="Hattori M."/>
            <person name="Ohkuma M."/>
            <person name="Thompson F.L."/>
            <person name="Gomez-Gil B."/>
            <person name="Sawabe T."/>
            <person name="Sawabe T."/>
        </authorList>
    </citation>
    <scope>NUCLEOTIDE SEQUENCE [LARGE SCALE GENOMIC DNA]</scope>
    <source>
        <strain evidence="7 8">JCM 19237</strain>
    </source>
</reference>
<dbReference type="eggNOG" id="COG0635">
    <property type="taxonomic scope" value="Bacteria"/>
</dbReference>
<name>A0A090QGU5_9GAMM</name>
<evidence type="ECO:0000256" key="5">
    <source>
        <dbReference type="ARBA" id="ARBA00023014"/>
    </source>
</evidence>
<dbReference type="PANTHER" id="PTHR13932">
    <property type="entry name" value="COPROPORPHYRINIGEN III OXIDASE"/>
    <property type="match status" value="1"/>
</dbReference>
<dbReference type="GO" id="GO:0005737">
    <property type="term" value="C:cytoplasm"/>
    <property type="evidence" value="ECO:0007669"/>
    <property type="project" value="TreeGrafter"/>
</dbReference>
<dbReference type="SFLD" id="SFLDG01065">
    <property type="entry name" value="anaerobic_coproporphyrinogen-I"/>
    <property type="match status" value="1"/>
</dbReference>
<dbReference type="SUPFAM" id="SSF102114">
    <property type="entry name" value="Radical SAM enzymes"/>
    <property type="match status" value="1"/>
</dbReference>
<dbReference type="SMART" id="SM00729">
    <property type="entry name" value="Elp3"/>
    <property type="match status" value="1"/>
</dbReference>
<keyword evidence="2" id="KW-0949">S-adenosyl-L-methionine</keyword>
<dbReference type="InterPro" id="IPR034505">
    <property type="entry name" value="Coproporphyrinogen-III_oxidase"/>
</dbReference>
<dbReference type="GO" id="GO:0046872">
    <property type="term" value="F:metal ion binding"/>
    <property type="evidence" value="ECO:0007669"/>
    <property type="project" value="UniProtKB-KW"/>
</dbReference>
<dbReference type="Proteomes" id="UP000029227">
    <property type="component" value="Unassembled WGS sequence"/>
</dbReference>
<dbReference type="STRING" id="754436.JCM19237_5258"/>
<comment type="caution">
    <text evidence="7">The sequence shown here is derived from an EMBL/GenBank/DDBJ whole genome shotgun (WGS) entry which is preliminary data.</text>
</comment>
<evidence type="ECO:0000259" key="6">
    <source>
        <dbReference type="PROSITE" id="PS51918"/>
    </source>
</evidence>
<keyword evidence="3" id="KW-0479">Metal-binding</keyword>
<dbReference type="Pfam" id="PF04055">
    <property type="entry name" value="Radical_SAM"/>
    <property type="match status" value="1"/>
</dbReference>
<organism evidence="7 8">
    <name type="scientific">Photobacterium aphoticum</name>
    <dbReference type="NCBI Taxonomy" id="754436"/>
    <lineage>
        <taxon>Bacteria</taxon>
        <taxon>Pseudomonadati</taxon>
        <taxon>Pseudomonadota</taxon>
        <taxon>Gammaproteobacteria</taxon>
        <taxon>Vibrionales</taxon>
        <taxon>Vibrionaceae</taxon>
        <taxon>Photobacterium</taxon>
    </lineage>
</organism>
<dbReference type="PROSITE" id="PS51918">
    <property type="entry name" value="RADICAL_SAM"/>
    <property type="match status" value="1"/>
</dbReference>
<evidence type="ECO:0000256" key="3">
    <source>
        <dbReference type="ARBA" id="ARBA00022723"/>
    </source>
</evidence>
<dbReference type="CDD" id="cd01335">
    <property type="entry name" value="Radical_SAM"/>
    <property type="match status" value="1"/>
</dbReference>
<comment type="cofactor">
    <cofactor evidence="1">
        <name>[4Fe-4S] cluster</name>
        <dbReference type="ChEBI" id="CHEBI:49883"/>
    </cofactor>
</comment>
<dbReference type="GO" id="GO:0051539">
    <property type="term" value="F:4 iron, 4 sulfur cluster binding"/>
    <property type="evidence" value="ECO:0007669"/>
    <property type="project" value="TreeGrafter"/>
</dbReference>
<evidence type="ECO:0000256" key="1">
    <source>
        <dbReference type="ARBA" id="ARBA00001966"/>
    </source>
</evidence>
<evidence type="ECO:0000313" key="8">
    <source>
        <dbReference type="Proteomes" id="UP000029227"/>
    </source>
</evidence>
<dbReference type="SFLD" id="SFLDS00029">
    <property type="entry name" value="Radical_SAM"/>
    <property type="match status" value="1"/>
</dbReference>